<dbReference type="Pfam" id="PF00144">
    <property type="entry name" value="Beta-lactamase"/>
    <property type="match status" value="1"/>
</dbReference>
<reference evidence="3" key="1">
    <citation type="submission" date="2015-07" db="EMBL/GenBank/DDBJ databases">
        <title>Genome sequencing project for genomic taxonomy and phylogenomics of Bacillus-like bacteria.</title>
        <authorList>
            <person name="Liu B."/>
            <person name="Wang J."/>
            <person name="Zhu Y."/>
            <person name="Liu G."/>
            <person name="Chen Q."/>
            <person name="Chen Z."/>
            <person name="Lan J."/>
            <person name="Che J."/>
            <person name="Ge C."/>
            <person name="Shi H."/>
            <person name="Pan Z."/>
            <person name="Liu X."/>
        </authorList>
    </citation>
    <scope>NUCLEOTIDE SEQUENCE [LARGE SCALE GENOMIC DNA]</scope>
    <source>
        <strain evidence="3">DSM 9887</strain>
    </source>
</reference>
<dbReference type="SUPFAM" id="SSF56601">
    <property type="entry name" value="beta-lactamase/transpeptidase-like"/>
    <property type="match status" value="1"/>
</dbReference>
<dbReference type="STRING" id="54915.ADS79_15330"/>
<name>A0A0K9YTE9_9BACL</name>
<dbReference type="InterPro" id="IPR050789">
    <property type="entry name" value="Diverse_Enzym_Activities"/>
</dbReference>
<sequence>MQLKRQESDRFQEALIHVQDTYNTVVGTGAAFLVIHNGAIVCEQYWGRQGTDAHARAIQPDTQFHVASVRKSYIGFAVAYAVYHGHISSIDDPVMKYLPELDSLLLNGTTLRHLLTHTHGLHMKNDELIREFAPGLSWSYRGAGIDMLTRIVKETTGKTVAQVLSENVFEPLGFTQSGWYGTMHDKLVDVIRLPNDTSWRTSESTAGDQMNMYVSTRELAYWGYLHLNQGMIDGRQVVDKEMFELATSLQSPELRDKNLPQNGYLWFVKDLPANLTEIGDHVPKDSYQILGYTGVTLLVIPHHELVAVRMFNSFGSPPGYDYLADVRGFGDRIMQCIEKSK</sequence>
<gene>
    <name evidence="2" type="ORF">ADS79_15330</name>
</gene>
<evidence type="ECO:0000313" key="3">
    <source>
        <dbReference type="Proteomes" id="UP000036834"/>
    </source>
</evidence>
<dbReference type="Proteomes" id="UP000036834">
    <property type="component" value="Unassembled WGS sequence"/>
</dbReference>
<dbReference type="InterPro" id="IPR012338">
    <property type="entry name" value="Beta-lactam/transpept-like"/>
</dbReference>
<dbReference type="InterPro" id="IPR001466">
    <property type="entry name" value="Beta-lactam-related"/>
</dbReference>
<dbReference type="PATRIC" id="fig|54915.3.peg.2066"/>
<evidence type="ECO:0000313" key="2">
    <source>
        <dbReference type="EMBL" id="KNB71961.1"/>
    </source>
</evidence>
<feature type="domain" description="Beta-lactamase-related" evidence="1">
    <location>
        <begin position="28"/>
        <end position="324"/>
    </location>
</feature>
<organism evidence="2 3">
    <name type="scientific">Brevibacillus reuszeri</name>
    <dbReference type="NCBI Taxonomy" id="54915"/>
    <lineage>
        <taxon>Bacteria</taxon>
        <taxon>Bacillati</taxon>
        <taxon>Bacillota</taxon>
        <taxon>Bacilli</taxon>
        <taxon>Bacillales</taxon>
        <taxon>Paenibacillaceae</taxon>
        <taxon>Brevibacillus</taxon>
    </lineage>
</organism>
<dbReference type="AlphaFoldDB" id="A0A0K9YTE9"/>
<dbReference type="PANTHER" id="PTHR43283">
    <property type="entry name" value="BETA-LACTAMASE-RELATED"/>
    <property type="match status" value="1"/>
</dbReference>
<dbReference type="PANTHER" id="PTHR43283:SF7">
    <property type="entry name" value="BETA-LACTAMASE-RELATED DOMAIN-CONTAINING PROTEIN"/>
    <property type="match status" value="1"/>
</dbReference>
<dbReference type="EMBL" id="LGIQ01000009">
    <property type="protein sequence ID" value="KNB71961.1"/>
    <property type="molecule type" value="Genomic_DNA"/>
</dbReference>
<dbReference type="OrthoDB" id="2356735at2"/>
<evidence type="ECO:0000259" key="1">
    <source>
        <dbReference type="Pfam" id="PF00144"/>
    </source>
</evidence>
<protein>
    <recommendedName>
        <fullName evidence="1">Beta-lactamase-related domain-containing protein</fullName>
    </recommendedName>
</protein>
<accession>A0A0K9YTE9</accession>
<comment type="caution">
    <text evidence="2">The sequence shown here is derived from an EMBL/GenBank/DDBJ whole genome shotgun (WGS) entry which is preliminary data.</text>
</comment>
<dbReference type="Gene3D" id="3.40.710.10">
    <property type="entry name" value="DD-peptidase/beta-lactamase superfamily"/>
    <property type="match status" value="1"/>
</dbReference>
<proteinExistence type="predicted"/>